<sequence length="302" mass="33243">MVVFAAGWRSLGEDREPGRLGGRDRAWQGCCRLRQERGGRRASPYERAWPRRRQATGSQIRDASGFCSGGCAAIADSGTSLIVGPTLCVVFSWVGSSPLLRVIPFVLHLGLPVAFHLAFVWSSRLAIPVSFILSDSSVSMIGPKCQYLPLSGPGILALMCSMSRAGTAATYNGPPAPISTVAWPETLLAQLDRPLWRLDRGWRSSLGLQFLSCSSLWLSTALSPTSFWFNPLPFFLFRHLLLRLVWGGDGLHEEAFFLRPVRLPTQHVREGNPFSSRASCSQVPVRLCRDSLARRNLSPPHS</sequence>
<dbReference type="EMBL" id="JAGGNH010000007">
    <property type="protein sequence ID" value="KAJ0966480.1"/>
    <property type="molecule type" value="Genomic_DNA"/>
</dbReference>
<name>A0A9D5H7V3_9LILI</name>
<reference evidence="1" key="2">
    <citation type="journal article" date="2022" name="Hortic Res">
        <title>The genome of Dioscorea zingiberensis sheds light on the biosynthesis, origin and evolution of the medicinally important diosgenin saponins.</title>
        <authorList>
            <person name="Li Y."/>
            <person name="Tan C."/>
            <person name="Li Z."/>
            <person name="Guo J."/>
            <person name="Li S."/>
            <person name="Chen X."/>
            <person name="Wang C."/>
            <person name="Dai X."/>
            <person name="Yang H."/>
            <person name="Song W."/>
            <person name="Hou L."/>
            <person name="Xu J."/>
            <person name="Tong Z."/>
            <person name="Xu A."/>
            <person name="Yuan X."/>
            <person name="Wang W."/>
            <person name="Yang Q."/>
            <person name="Chen L."/>
            <person name="Sun Z."/>
            <person name="Wang K."/>
            <person name="Pan B."/>
            <person name="Chen J."/>
            <person name="Bao Y."/>
            <person name="Liu F."/>
            <person name="Qi X."/>
            <person name="Gang D.R."/>
            <person name="Wen J."/>
            <person name="Li J."/>
        </authorList>
    </citation>
    <scope>NUCLEOTIDE SEQUENCE</scope>
    <source>
        <strain evidence="1">Dzin_1.0</strain>
    </source>
</reference>
<dbReference type="InterPro" id="IPR001969">
    <property type="entry name" value="Aspartic_peptidase_AS"/>
</dbReference>
<dbReference type="Proteomes" id="UP001085076">
    <property type="component" value="Miscellaneous, Linkage group lg07"/>
</dbReference>
<protein>
    <submittedName>
        <fullName evidence="1">Uncharacterized protein</fullName>
    </submittedName>
</protein>
<gene>
    <name evidence="1" type="ORF">J5N97_023397</name>
</gene>
<proteinExistence type="predicted"/>
<organism evidence="1 2">
    <name type="scientific">Dioscorea zingiberensis</name>
    <dbReference type="NCBI Taxonomy" id="325984"/>
    <lineage>
        <taxon>Eukaryota</taxon>
        <taxon>Viridiplantae</taxon>
        <taxon>Streptophyta</taxon>
        <taxon>Embryophyta</taxon>
        <taxon>Tracheophyta</taxon>
        <taxon>Spermatophyta</taxon>
        <taxon>Magnoliopsida</taxon>
        <taxon>Liliopsida</taxon>
        <taxon>Dioscoreales</taxon>
        <taxon>Dioscoreaceae</taxon>
        <taxon>Dioscorea</taxon>
    </lineage>
</organism>
<dbReference type="GO" id="GO:0004190">
    <property type="term" value="F:aspartic-type endopeptidase activity"/>
    <property type="evidence" value="ECO:0007669"/>
    <property type="project" value="InterPro"/>
</dbReference>
<reference evidence="1" key="1">
    <citation type="submission" date="2021-03" db="EMBL/GenBank/DDBJ databases">
        <authorList>
            <person name="Li Z."/>
            <person name="Yang C."/>
        </authorList>
    </citation>
    <scope>NUCLEOTIDE SEQUENCE</scope>
    <source>
        <strain evidence="1">Dzin_1.0</strain>
        <tissue evidence="1">Leaf</tissue>
    </source>
</reference>
<dbReference type="AlphaFoldDB" id="A0A9D5H7V3"/>
<comment type="caution">
    <text evidence="1">The sequence shown here is derived from an EMBL/GenBank/DDBJ whole genome shotgun (WGS) entry which is preliminary data.</text>
</comment>
<dbReference type="GO" id="GO:0006508">
    <property type="term" value="P:proteolysis"/>
    <property type="evidence" value="ECO:0007669"/>
    <property type="project" value="InterPro"/>
</dbReference>
<evidence type="ECO:0000313" key="2">
    <source>
        <dbReference type="Proteomes" id="UP001085076"/>
    </source>
</evidence>
<dbReference type="PROSITE" id="PS00141">
    <property type="entry name" value="ASP_PROTEASE"/>
    <property type="match status" value="1"/>
</dbReference>
<accession>A0A9D5H7V3</accession>
<evidence type="ECO:0000313" key="1">
    <source>
        <dbReference type="EMBL" id="KAJ0966480.1"/>
    </source>
</evidence>
<keyword evidence="2" id="KW-1185">Reference proteome</keyword>